<dbReference type="Proteomes" id="UP000282613">
    <property type="component" value="Unassembled WGS sequence"/>
</dbReference>
<organism evidence="5">
    <name type="scientific">Taenia asiatica</name>
    <name type="common">Asian tapeworm</name>
    <dbReference type="NCBI Taxonomy" id="60517"/>
    <lineage>
        <taxon>Eukaryota</taxon>
        <taxon>Metazoa</taxon>
        <taxon>Spiralia</taxon>
        <taxon>Lophotrochozoa</taxon>
        <taxon>Platyhelminthes</taxon>
        <taxon>Cestoda</taxon>
        <taxon>Eucestoda</taxon>
        <taxon>Cyclophyllidea</taxon>
        <taxon>Taeniidae</taxon>
        <taxon>Taenia</taxon>
    </lineage>
</organism>
<protein>
    <submittedName>
        <fullName evidence="5">Transmembrane protein</fullName>
    </submittedName>
</protein>
<keyword evidence="4" id="KW-1185">Reference proteome</keyword>
<reference evidence="3 4" key="2">
    <citation type="submission" date="2018-11" db="EMBL/GenBank/DDBJ databases">
        <authorList>
            <consortium name="Pathogen Informatics"/>
        </authorList>
    </citation>
    <scope>NUCLEOTIDE SEQUENCE [LARGE SCALE GENOMIC DNA]</scope>
</reference>
<name>A0A0R3W8D0_TAEAS</name>
<evidence type="ECO:0000313" key="4">
    <source>
        <dbReference type="Proteomes" id="UP000282613"/>
    </source>
</evidence>
<feature type="region of interest" description="Disordered" evidence="1">
    <location>
        <begin position="1"/>
        <end position="23"/>
    </location>
</feature>
<sequence>MDTEVPRPKYLHNVDHLPTSPTREEEVKRTRYRKFLKIRTLVFFTLAICFLALGIFLLIRYKQPDGLTYQEAIFLALYDDDTWSSTGNLVSLHKNIRSSVARSCGILFTVLGAAFAIITSVYCPTFIKLVSSRSGSVVYHPRSAEALTKMKYPRHEMERMPSIPPSMAAMGLPRVLPPAPPYPMSVSVEPSAPPPYTEVEKCNIEKQFSLQ</sequence>
<proteinExistence type="predicted"/>
<dbReference type="OrthoDB" id="6251606at2759"/>
<feature type="transmembrane region" description="Helical" evidence="2">
    <location>
        <begin position="100"/>
        <end position="123"/>
    </location>
</feature>
<dbReference type="AlphaFoldDB" id="A0A0R3W8D0"/>
<keyword evidence="2" id="KW-0812">Transmembrane</keyword>
<dbReference type="WBParaSite" id="TASK_0000660601-mRNA-1">
    <property type="protein sequence ID" value="TASK_0000660601-mRNA-1"/>
    <property type="gene ID" value="TASK_0000660601"/>
</dbReference>
<dbReference type="EMBL" id="UYRS01018517">
    <property type="protein sequence ID" value="VDK37027.1"/>
    <property type="molecule type" value="Genomic_DNA"/>
</dbReference>
<feature type="compositionally biased region" description="Basic and acidic residues" evidence="1">
    <location>
        <begin position="1"/>
        <end position="15"/>
    </location>
</feature>
<evidence type="ECO:0000256" key="2">
    <source>
        <dbReference type="SAM" id="Phobius"/>
    </source>
</evidence>
<keyword evidence="2" id="KW-1133">Transmembrane helix</keyword>
<evidence type="ECO:0000313" key="5">
    <source>
        <dbReference type="WBParaSite" id="TASK_0000660601-mRNA-1"/>
    </source>
</evidence>
<evidence type="ECO:0000256" key="1">
    <source>
        <dbReference type="SAM" id="MobiDB-lite"/>
    </source>
</evidence>
<keyword evidence="2" id="KW-0472">Membrane</keyword>
<feature type="transmembrane region" description="Helical" evidence="2">
    <location>
        <begin position="38"/>
        <end position="59"/>
    </location>
</feature>
<reference evidence="5" key="1">
    <citation type="submission" date="2016-03" db="UniProtKB">
        <authorList>
            <consortium name="WormBaseParasite"/>
        </authorList>
    </citation>
    <scope>IDENTIFICATION</scope>
</reference>
<gene>
    <name evidence="3" type="ORF">TASK_LOCUS6607</name>
</gene>
<evidence type="ECO:0000313" key="3">
    <source>
        <dbReference type="EMBL" id="VDK37027.1"/>
    </source>
</evidence>
<accession>A0A0R3W8D0</accession>